<evidence type="ECO:0000313" key="3">
    <source>
        <dbReference type="Proteomes" id="UP001066276"/>
    </source>
</evidence>
<evidence type="ECO:0000256" key="1">
    <source>
        <dbReference type="SAM" id="MobiDB-lite"/>
    </source>
</evidence>
<evidence type="ECO:0000313" key="2">
    <source>
        <dbReference type="EMBL" id="KAJ1135433.1"/>
    </source>
</evidence>
<accession>A0AAV7QB36</accession>
<comment type="caution">
    <text evidence="2">The sequence shown here is derived from an EMBL/GenBank/DDBJ whole genome shotgun (WGS) entry which is preliminary data.</text>
</comment>
<keyword evidence="3" id="KW-1185">Reference proteome</keyword>
<feature type="compositionally biased region" description="Low complexity" evidence="1">
    <location>
        <begin position="21"/>
        <end position="33"/>
    </location>
</feature>
<reference evidence="2" key="1">
    <citation type="journal article" date="2022" name="bioRxiv">
        <title>Sequencing and chromosome-scale assembly of the giantPleurodeles waltlgenome.</title>
        <authorList>
            <person name="Brown T."/>
            <person name="Elewa A."/>
            <person name="Iarovenko S."/>
            <person name="Subramanian E."/>
            <person name="Araus A.J."/>
            <person name="Petzold A."/>
            <person name="Susuki M."/>
            <person name="Suzuki K.-i.T."/>
            <person name="Hayashi T."/>
            <person name="Toyoda A."/>
            <person name="Oliveira C."/>
            <person name="Osipova E."/>
            <person name="Leigh N.D."/>
            <person name="Simon A."/>
            <person name="Yun M.H."/>
        </authorList>
    </citation>
    <scope>NUCLEOTIDE SEQUENCE</scope>
    <source>
        <strain evidence="2">20211129_DDA</strain>
        <tissue evidence="2">Liver</tissue>
    </source>
</reference>
<sequence length="102" mass="10575">MTPTDTAGPKPPDGLGRRQWAAAAPAETPPFEASQERNAIDTAATIDVPFESAPTEKTPGPAGGTTVAYSRFQRPGGGTGSGQTSIPAMLWGERGFARYSPK</sequence>
<feature type="region of interest" description="Disordered" evidence="1">
    <location>
        <begin position="1"/>
        <end position="87"/>
    </location>
</feature>
<dbReference type="EMBL" id="JANPWB010000010">
    <property type="protein sequence ID" value="KAJ1135433.1"/>
    <property type="molecule type" value="Genomic_DNA"/>
</dbReference>
<proteinExistence type="predicted"/>
<protein>
    <submittedName>
        <fullName evidence="2">Uncharacterized protein</fullName>
    </submittedName>
</protein>
<gene>
    <name evidence="2" type="ORF">NDU88_001873</name>
</gene>
<organism evidence="2 3">
    <name type="scientific">Pleurodeles waltl</name>
    <name type="common">Iberian ribbed newt</name>
    <dbReference type="NCBI Taxonomy" id="8319"/>
    <lineage>
        <taxon>Eukaryota</taxon>
        <taxon>Metazoa</taxon>
        <taxon>Chordata</taxon>
        <taxon>Craniata</taxon>
        <taxon>Vertebrata</taxon>
        <taxon>Euteleostomi</taxon>
        <taxon>Amphibia</taxon>
        <taxon>Batrachia</taxon>
        <taxon>Caudata</taxon>
        <taxon>Salamandroidea</taxon>
        <taxon>Salamandridae</taxon>
        <taxon>Pleurodelinae</taxon>
        <taxon>Pleurodeles</taxon>
    </lineage>
</organism>
<dbReference type="Proteomes" id="UP001066276">
    <property type="component" value="Chromosome 6"/>
</dbReference>
<name>A0AAV7QB36_PLEWA</name>
<dbReference type="AlphaFoldDB" id="A0AAV7QB36"/>